<gene>
    <name evidence="1" type="ORF">LARSCL_LOCUS22494</name>
</gene>
<dbReference type="Proteomes" id="UP001497382">
    <property type="component" value="Unassembled WGS sequence"/>
</dbReference>
<accession>A0AAV2BZT5</accession>
<keyword evidence="2" id="KW-1185">Reference proteome</keyword>
<reference evidence="1 2" key="1">
    <citation type="submission" date="2024-04" db="EMBL/GenBank/DDBJ databases">
        <authorList>
            <person name="Rising A."/>
            <person name="Reimegard J."/>
            <person name="Sonavane S."/>
            <person name="Akerstrom W."/>
            <person name="Nylinder S."/>
            <person name="Hedman E."/>
            <person name="Kallberg Y."/>
        </authorList>
    </citation>
    <scope>NUCLEOTIDE SEQUENCE [LARGE SCALE GENOMIC DNA]</scope>
</reference>
<dbReference type="AlphaFoldDB" id="A0AAV2BZT5"/>
<feature type="non-terminal residue" evidence="1">
    <location>
        <position position="109"/>
    </location>
</feature>
<organism evidence="1 2">
    <name type="scientific">Larinioides sclopetarius</name>
    <dbReference type="NCBI Taxonomy" id="280406"/>
    <lineage>
        <taxon>Eukaryota</taxon>
        <taxon>Metazoa</taxon>
        <taxon>Ecdysozoa</taxon>
        <taxon>Arthropoda</taxon>
        <taxon>Chelicerata</taxon>
        <taxon>Arachnida</taxon>
        <taxon>Araneae</taxon>
        <taxon>Araneomorphae</taxon>
        <taxon>Entelegynae</taxon>
        <taxon>Araneoidea</taxon>
        <taxon>Araneidae</taxon>
        <taxon>Larinioides</taxon>
    </lineage>
</organism>
<comment type="caution">
    <text evidence="1">The sequence shown here is derived from an EMBL/GenBank/DDBJ whole genome shotgun (WGS) entry which is preliminary data.</text>
</comment>
<dbReference type="EMBL" id="CAXIEN010000682">
    <property type="protein sequence ID" value="CAL1301397.1"/>
    <property type="molecule type" value="Genomic_DNA"/>
</dbReference>
<name>A0AAV2BZT5_9ARAC</name>
<evidence type="ECO:0000313" key="2">
    <source>
        <dbReference type="Proteomes" id="UP001497382"/>
    </source>
</evidence>
<evidence type="ECO:0000313" key="1">
    <source>
        <dbReference type="EMBL" id="CAL1301397.1"/>
    </source>
</evidence>
<protein>
    <recommendedName>
        <fullName evidence="3">Protein kinase domain-containing protein</fullName>
    </recommendedName>
</protein>
<evidence type="ECO:0008006" key="3">
    <source>
        <dbReference type="Google" id="ProtNLM"/>
    </source>
</evidence>
<sequence>MSFELLTRFHMLRSYSCCYLGTDARYGSMKKALQEESFASKMKEALPAVRINKDDVQMALSFVHSFLRTDPSSRFTADQGSQHKFLGIGDAENADVDELWQNPDATIQS</sequence>
<proteinExistence type="predicted"/>